<dbReference type="EMBL" id="JAPEVB010000004">
    <property type="protein sequence ID" value="KAJ4388565.1"/>
    <property type="molecule type" value="Genomic_DNA"/>
</dbReference>
<reference evidence="1" key="1">
    <citation type="submission" date="2022-10" db="EMBL/GenBank/DDBJ databases">
        <title>Tapping the CABI collections for fungal endophytes: first genome assemblies for Collariella, Neodidymelliopsis, Ascochyta clinopodiicola, Didymella pomorum, Didymosphaeria variabile, Neocosmospora piperis and Neocucurbitaria cava.</title>
        <authorList>
            <person name="Hill R."/>
        </authorList>
    </citation>
    <scope>NUCLEOTIDE SEQUENCE</scope>
    <source>
        <strain evidence="1">IMI 355082</strain>
    </source>
</reference>
<sequence>MDLPEAYRRPRKQEIDSLPITHSWLFKGIKASIGSLQLSEIEHTQRDISSRRRIEVLAEYTWIQITKGQRMANVLFPAVYVPGQPRVWQGITTPSDPLNPQSETPVLTDEHHQRQPSFAYEPTFKVLHTLQELATPASPASINFRHVDIVSDAATLATLFDFLADPDPAKRAPFRLELSTIRQTLFLATAIHRGRGHTEKGNNGSIPAWVASALTTLGTGGHTNGPLFLSGNHFRVVRYRLGTLVLVVRARIDFTLENRAPLSRNEDPPFRECRYEQYHATDNKGKEHVHGFKTLVKNAEGRGTRPGAAGITSVRFAGWDCAATLAGKMPLLWFGRTPFVLDGVVSREFKVMETKLYCARESYRVWEKQHQTSLKLMAGTLEQLHGVTRAAGGNCIVIGDPGQRCLRLQRPTLKRFPVPESLALAVWGLDEDPAKTVYASNTESEADSELSQLSGTPSGFSDWKLEREKIPELPSAPSHRNCVASRRVVEDWLNGDESGQEPSTDDEEGCGEVPISQKDVFACARNPVVQYMLPNGPRRQLPTGSFRGYVLDGAADDNEDGEISETTEGFEYVPTDDQGDSDQEMTDHTVKQADGIETSEEDAMDWESRSATVSRIGVSSSPTLQNVPLDDQIEDDDIVFMVDNQPTIAIEVDDLRLQSTSPASSRSGSLELQSHLN</sequence>
<evidence type="ECO:0000313" key="2">
    <source>
        <dbReference type="Proteomes" id="UP001140453"/>
    </source>
</evidence>
<comment type="caution">
    <text evidence="1">The sequence shown here is derived from an EMBL/GenBank/DDBJ whole genome shotgun (WGS) entry which is preliminary data.</text>
</comment>
<name>A0A9W9CV76_9PEZI</name>
<evidence type="ECO:0000313" key="1">
    <source>
        <dbReference type="EMBL" id="KAJ4388565.1"/>
    </source>
</evidence>
<proteinExistence type="predicted"/>
<keyword evidence="2" id="KW-1185">Reference proteome</keyword>
<dbReference type="AlphaFoldDB" id="A0A9W9CV76"/>
<dbReference type="Proteomes" id="UP001140453">
    <property type="component" value="Unassembled WGS sequence"/>
</dbReference>
<protein>
    <submittedName>
        <fullName evidence="1">Uncharacterized protein</fullName>
    </submittedName>
</protein>
<dbReference type="PANTHER" id="PTHR35179:SF2">
    <property type="entry name" value="START DOMAIN-CONTAINING PROTEIN"/>
    <property type="match status" value="1"/>
</dbReference>
<organism evidence="1 2">
    <name type="scientific">Gnomoniopsis smithogilvyi</name>
    <dbReference type="NCBI Taxonomy" id="1191159"/>
    <lineage>
        <taxon>Eukaryota</taxon>
        <taxon>Fungi</taxon>
        <taxon>Dikarya</taxon>
        <taxon>Ascomycota</taxon>
        <taxon>Pezizomycotina</taxon>
        <taxon>Sordariomycetes</taxon>
        <taxon>Sordariomycetidae</taxon>
        <taxon>Diaporthales</taxon>
        <taxon>Gnomoniaceae</taxon>
        <taxon>Gnomoniopsis</taxon>
    </lineage>
</organism>
<dbReference type="PANTHER" id="PTHR35179">
    <property type="entry name" value="PROTEIN CBG02620"/>
    <property type="match status" value="1"/>
</dbReference>
<gene>
    <name evidence="1" type="ORF">N0V93_006023</name>
</gene>
<dbReference type="OrthoDB" id="420564at2759"/>
<accession>A0A9W9CV76</accession>